<dbReference type="CDD" id="cd00446">
    <property type="entry name" value="GrpE"/>
    <property type="match status" value="1"/>
</dbReference>
<evidence type="ECO:0000313" key="14">
    <source>
        <dbReference type="EMBL" id="GEA59598.1"/>
    </source>
</evidence>
<comment type="caution">
    <text evidence="14">The sequence shown here is derived from an EMBL/GenBank/DDBJ whole genome shotgun (WGS) entry which is preliminary data.</text>
</comment>
<dbReference type="Gene3D" id="2.30.22.10">
    <property type="entry name" value="Head domain of nucleotide exchange factor GrpE"/>
    <property type="match status" value="1"/>
</dbReference>
<dbReference type="GO" id="GO:0042803">
    <property type="term" value="F:protein homodimerization activity"/>
    <property type="evidence" value="ECO:0007669"/>
    <property type="project" value="InterPro"/>
</dbReference>
<evidence type="ECO:0000256" key="1">
    <source>
        <dbReference type="ARBA" id="ARBA00004496"/>
    </source>
</evidence>
<evidence type="ECO:0000256" key="11">
    <source>
        <dbReference type="RuleBase" id="RU000639"/>
    </source>
</evidence>
<dbReference type="GO" id="GO:0051087">
    <property type="term" value="F:protein-folding chaperone binding"/>
    <property type="evidence" value="ECO:0007669"/>
    <property type="project" value="InterPro"/>
</dbReference>
<dbReference type="PANTHER" id="PTHR21237:SF23">
    <property type="entry name" value="GRPE PROTEIN HOMOLOG, MITOCHONDRIAL"/>
    <property type="match status" value="1"/>
</dbReference>
<keyword evidence="6 10" id="KW-0143">Chaperone</keyword>
<evidence type="ECO:0000256" key="7">
    <source>
        <dbReference type="ARBA" id="ARBA00053401"/>
    </source>
</evidence>
<dbReference type="Proteomes" id="UP000318242">
    <property type="component" value="Unassembled WGS sequence"/>
</dbReference>
<dbReference type="Pfam" id="PF01025">
    <property type="entry name" value="GrpE"/>
    <property type="match status" value="1"/>
</dbReference>
<name>A0A4Y3IL10_9VIBR</name>
<organism evidence="14 15">
    <name type="scientific">Vibrio comitans NBRC 102076</name>
    <dbReference type="NCBI Taxonomy" id="1219078"/>
    <lineage>
        <taxon>Bacteria</taxon>
        <taxon>Pseudomonadati</taxon>
        <taxon>Pseudomonadota</taxon>
        <taxon>Gammaproteobacteria</taxon>
        <taxon>Vibrionales</taxon>
        <taxon>Vibrionaceae</taxon>
        <taxon>Vibrio</taxon>
    </lineage>
</organism>
<keyword evidence="4 10" id="KW-0963">Cytoplasm</keyword>
<dbReference type="SUPFAM" id="SSF51064">
    <property type="entry name" value="Head domain of nucleotide exchange factor GrpE"/>
    <property type="match status" value="1"/>
</dbReference>
<dbReference type="NCBIfam" id="NF010737">
    <property type="entry name" value="PRK14139.1"/>
    <property type="match status" value="1"/>
</dbReference>
<evidence type="ECO:0000256" key="12">
    <source>
        <dbReference type="RuleBase" id="RU004478"/>
    </source>
</evidence>
<protein>
    <recommendedName>
        <fullName evidence="8 10">Protein GrpE</fullName>
    </recommendedName>
    <alternativeName>
        <fullName evidence="9 10">HSP-70 cofactor</fullName>
    </alternativeName>
</protein>
<dbReference type="InterPro" id="IPR000740">
    <property type="entry name" value="GrpE"/>
</dbReference>
<dbReference type="RefSeq" id="WP_141269551.1">
    <property type="nucleotide sequence ID" value="NZ_BJLH01000003.1"/>
</dbReference>
<comment type="similarity">
    <text evidence="2 10 12">Belongs to the GrpE family.</text>
</comment>
<dbReference type="InterPro" id="IPR013805">
    <property type="entry name" value="GrpE_CC"/>
</dbReference>
<dbReference type="FunFam" id="2.30.22.10:FF:000001">
    <property type="entry name" value="Protein GrpE"/>
    <property type="match status" value="1"/>
</dbReference>
<dbReference type="HAMAP" id="MF_01151">
    <property type="entry name" value="GrpE"/>
    <property type="match status" value="1"/>
</dbReference>
<evidence type="ECO:0000256" key="6">
    <source>
        <dbReference type="ARBA" id="ARBA00023186"/>
    </source>
</evidence>
<dbReference type="PANTHER" id="PTHR21237">
    <property type="entry name" value="GRPE PROTEIN"/>
    <property type="match status" value="1"/>
</dbReference>
<evidence type="ECO:0000256" key="4">
    <source>
        <dbReference type="ARBA" id="ARBA00022490"/>
    </source>
</evidence>
<evidence type="ECO:0000256" key="9">
    <source>
        <dbReference type="ARBA" id="ARBA00076414"/>
    </source>
</evidence>
<dbReference type="NCBIfam" id="NF010748">
    <property type="entry name" value="PRK14150.1"/>
    <property type="match status" value="1"/>
</dbReference>
<proteinExistence type="inferred from homology"/>
<dbReference type="AlphaFoldDB" id="A0A4Y3IL10"/>
<dbReference type="OrthoDB" id="9789811at2"/>
<dbReference type="GO" id="GO:0000774">
    <property type="term" value="F:adenyl-nucleotide exchange factor activity"/>
    <property type="evidence" value="ECO:0007669"/>
    <property type="project" value="InterPro"/>
</dbReference>
<evidence type="ECO:0000256" key="10">
    <source>
        <dbReference type="HAMAP-Rule" id="MF_01151"/>
    </source>
</evidence>
<feature type="region of interest" description="Disordered" evidence="13">
    <location>
        <begin position="1"/>
        <end position="23"/>
    </location>
</feature>
<dbReference type="PROSITE" id="PS01071">
    <property type="entry name" value="GRPE"/>
    <property type="match status" value="1"/>
</dbReference>
<evidence type="ECO:0000313" key="15">
    <source>
        <dbReference type="Proteomes" id="UP000318242"/>
    </source>
</evidence>
<evidence type="ECO:0000256" key="2">
    <source>
        <dbReference type="ARBA" id="ARBA00009054"/>
    </source>
</evidence>
<dbReference type="NCBIfam" id="NF010738">
    <property type="entry name" value="PRK14140.1"/>
    <property type="match status" value="1"/>
</dbReference>
<sequence>MSDKENKINEEELAQATNEAEQVAEEVTEEAEVIGGEGDIEWNEETDAEVEESKVAQLEAALLQTEMRLKDQADSVIRAKAEVENMRRRTEQEMSKARKFAINKFAEELLPVIDNLERAMEAADSDNEVVKPFLEGIEMTHKSFIDVVSKNGLVEINPVGEAFNPELHNAVSMVESPDHESNTVTIVLQKGYELNGRVVRPAMVMVAK</sequence>
<evidence type="ECO:0000256" key="13">
    <source>
        <dbReference type="SAM" id="MobiDB-lite"/>
    </source>
</evidence>
<dbReference type="PRINTS" id="PR00773">
    <property type="entry name" value="GRPEPROTEIN"/>
</dbReference>
<feature type="compositionally biased region" description="Basic and acidic residues" evidence="13">
    <location>
        <begin position="1"/>
        <end position="10"/>
    </location>
</feature>
<evidence type="ECO:0000256" key="8">
    <source>
        <dbReference type="ARBA" id="ARBA00072274"/>
    </source>
</evidence>
<evidence type="ECO:0000256" key="3">
    <source>
        <dbReference type="ARBA" id="ARBA00011738"/>
    </source>
</evidence>
<dbReference type="EMBL" id="BJLH01000003">
    <property type="protein sequence ID" value="GEA59598.1"/>
    <property type="molecule type" value="Genomic_DNA"/>
</dbReference>
<keyword evidence="15" id="KW-1185">Reference proteome</keyword>
<comment type="subunit">
    <text evidence="3 10">Homodimer.</text>
</comment>
<keyword evidence="5 10" id="KW-0346">Stress response</keyword>
<gene>
    <name evidence="10 14" type="primary">grpE</name>
    <name evidence="14" type="ORF">VCO01S_07910</name>
</gene>
<evidence type="ECO:0000256" key="5">
    <source>
        <dbReference type="ARBA" id="ARBA00023016"/>
    </source>
</evidence>
<comment type="function">
    <text evidence="7 10 11">Participates actively in the response to hyperosmotic and heat shock by preventing the aggregation of stress-denatured proteins, in association with DnaK and GrpE. It is the nucleotide exchange factor for DnaK and may function as a thermosensor. Unfolded proteins bind initially to DnaJ; upon interaction with the DnaJ-bound protein, DnaK hydrolyzes its bound ATP, resulting in the formation of a stable complex. GrpE releases ADP from DnaK; ATP binding to DnaK triggers the release of the substrate protein, thus completing the reaction cycle. Several rounds of ATP-dependent interactions between DnaJ, DnaK and GrpE are required for fully efficient folding.</text>
</comment>
<reference evidence="14 15" key="1">
    <citation type="submission" date="2019-06" db="EMBL/GenBank/DDBJ databases">
        <title>Whole genome shotgun sequence of Vibrio comitans NBRC 102076.</title>
        <authorList>
            <person name="Hosoyama A."/>
            <person name="Uohara A."/>
            <person name="Ohji S."/>
            <person name="Ichikawa N."/>
        </authorList>
    </citation>
    <scope>NUCLEOTIDE SEQUENCE [LARGE SCALE GENOMIC DNA]</scope>
    <source>
        <strain evidence="14 15">NBRC 102076</strain>
    </source>
</reference>
<dbReference type="InterPro" id="IPR009012">
    <property type="entry name" value="GrpE_head"/>
</dbReference>
<comment type="subcellular location">
    <subcellularLocation>
        <location evidence="1 10">Cytoplasm</location>
    </subcellularLocation>
</comment>
<dbReference type="GO" id="GO:0005829">
    <property type="term" value="C:cytosol"/>
    <property type="evidence" value="ECO:0007669"/>
    <property type="project" value="TreeGrafter"/>
</dbReference>
<accession>A0A4Y3IL10</accession>
<dbReference type="GO" id="GO:0006457">
    <property type="term" value="P:protein folding"/>
    <property type="evidence" value="ECO:0007669"/>
    <property type="project" value="InterPro"/>
</dbReference>
<dbReference type="GO" id="GO:0051082">
    <property type="term" value="F:unfolded protein binding"/>
    <property type="evidence" value="ECO:0007669"/>
    <property type="project" value="TreeGrafter"/>
</dbReference>
<dbReference type="Gene3D" id="3.90.20.20">
    <property type="match status" value="1"/>
</dbReference>
<dbReference type="SUPFAM" id="SSF58014">
    <property type="entry name" value="Coiled-coil domain of nucleotide exchange factor GrpE"/>
    <property type="match status" value="1"/>
</dbReference>